<dbReference type="GO" id="GO:0004252">
    <property type="term" value="F:serine-type endopeptidase activity"/>
    <property type="evidence" value="ECO:0007669"/>
    <property type="project" value="InterPro"/>
</dbReference>
<name>A0AA96RQM8_9VIRU</name>
<dbReference type="GO" id="GO:0003968">
    <property type="term" value="F:RNA-directed RNA polymerase activity"/>
    <property type="evidence" value="ECO:0007669"/>
    <property type="project" value="UniProtKB-KW"/>
</dbReference>
<keyword evidence="12 16" id="KW-1133">Transmembrane helix</keyword>
<evidence type="ECO:0000256" key="2">
    <source>
        <dbReference type="ARBA" id="ARBA00022484"/>
    </source>
</evidence>
<dbReference type="Pfam" id="PF02123">
    <property type="entry name" value="RdRP_4"/>
    <property type="match status" value="1"/>
</dbReference>
<keyword evidence="5 16" id="KW-0812">Transmembrane</keyword>
<dbReference type="Gene3D" id="2.40.10.10">
    <property type="entry name" value="Trypsin-like serine proteases"/>
    <property type="match status" value="2"/>
</dbReference>
<dbReference type="GO" id="GO:0075523">
    <property type="term" value="P:viral translational frameshifting"/>
    <property type="evidence" value="ECO:0007669"/>
    <property type="project" value="UniProtKB-KW"/>
</dbReference>
<keyword evidence="8" id="KW-0688">Ribosomal frameshifting</keyword>
<evidence type="ECO:0000256" key="10">
    <source>
        <dbReference type="ARBA" id="ARBA00022825"/>
    </source>
</evidence>
<evidence type="ECO:0000259" key="17">
    <source>
        <dbReference type="PROSITE" id="PS50507"/>
    </source>
</evidence>
<keyword evidence="13 16" id="KW-0472">Membrane</keyword>
<keyword evidence="10" id="KW-0720">Serine protease</keyword>
<keyword evidence="2" id="KW-0696">RNA-directed RNA polymerase</keyword>
<feature type="compositionally biased region" description="Basic and acidic residues" evidence="15">
    <location>
        <begin position="457"/>
        <end position="467"/>
    </location>
</feature>
<evidence type="ECO:0000256" key="4">
    <source>
        <dbReference type="ARBA" id="ARBA00022679"/>
    </source>
</evidence>
<protein>
    <submittedName>
        <fullName evidence="19">P1-P2 fusion protein</fullName>
    </submittedName>
</protein>
<dbReference type="GO" id="GO:0016020">
    <property type="term" value="C:membrane"/>
    <property type="evidence" value="ECO:0007669"/>
    <property type="project" value="UniProtKB-SubCell"/>
</dbReference>
<feature type="region of interest" description="Disordered" evidence="15">
    <location>
        <begin position="532"/>
        <end position="577"/>
    </location>
</feature>
<dbReference type="PRINTS" id="PR00914">
    <property type="entry name" value="LVIRUSRNAPOL"/>
</dbReference>
<evidence type="ECO:0000256" key="9">
    <source>
        <dbReference type="ARBA" id="ARBA00022801"/>
    </source>
</evidence>
<keyword evidence="6" id="KW-0548">Nucleotidyltransferase</keyword>
<reference evidence="19" key="1">
    <citation type="journal article" date="2023" name="Phytopathol Res">
        <title>Molecular characterization of a novel polerovirus from bitter gourd plants and dynamic subcellular localization of the virus-encoded proteins.</title>
        <authorList>
            <person name="Qiao R."/>
            <person name="Ge L."/>
            <person name="Pan M."/>
            <person name="Jiang S."/>
            <person name="Chen J."/>
            <person name="Liang W."/>
            <person name="Zhou X."/>
            <person name="Li F."/>
        </authorList>
    </citation>
    <scope>NUCLEOTIDE SEQUENCE</scope>
    <source>
        <strain evidence="19">Hainan</strain>
    </source>
</reference>
<dbReference type="InterPro" id="IPR007094">
    <property type="entry name" value="RNA-dir_pol_PSvirus"/>
</dbReference>
<dbReference type="Pfam" id="PF02122">
    <property type="entry name" value="Peptidase_S39"/>
    <property type="match status" value="1"/>
</dbReference>
<feature type="domain" description="RdRp catalytic" evidence="17">
    <location>
        <begin position="848"/>
        <end position="963"/>
    </location>
</feature>
<proteinExistence type="predicted"/>
<evidence type="ECO:0000259" key="18">
    <source>
        <dbReference type="PROSITE" id="PS51868"/>
    </source>
</evidence>
<feature type="transmembrane region" description="Helical" evidence="16">
    <location>
        <begin position="120"/>
        <end position="140"/>
    </location>
</feature>
<evidence type="ECO:0000256" key="1">
    <source>
        <dbReference type="ARBA" id="ARBA00004141"/>
    </source>
</evidence>
<dbReference type="GO" id="GO:0006351">
    <property type="term" value="P:DNA-templated transcription"/>
    <property type="evidence" value="ECO:0007669"/>
    <property type="project" value="InterPro"/>
</dbReference>
<dbReference type="GO" id="GO:0006508">
    <property type="term" value="P:proteolysis"/>
    <property type="evidence" value="ECO:0007669"/>
    <property type="project" value="UniProtKB-KW"/>
</dbReference>
<dbReference type="GO" id="GO:0003723">
    <property type="term" value="F:RNA binding"/>
    <property type="evidence" value="ECO:0007669"/>
    <property type="project" value="InterPro"/>
</dbReference>
<evidence type="ECO:0000256" key="8">
    <source>
        <dbReference type="ARBA" id="ARBA00022758"/>
    </source>
</evidence>
<dbReference type="SUPFAM" id="SSF50494">
    <property type="entry name" value="Trypsin-like serine proteases"/>
    <property type="match status" value="1"/>
</dbReference>
<evidence type="ECO:0000256" key="7">
    <source>
        <dbReference type="ARBA" id="ARBA00022741"/>
    </source>
</evidence>
<dbReference type="SUPFAM" id="SSF56672">
    <property type="entry name" value="DNA/RNA polymerases"/>
    <property type="match status" value="1"/>
</dbReference>
<evidence type="ECO:0000256" key="14">
    <source>
        <dbReference type="ARBA" id="ARBA00048744"/>
    </source>
</evidence>
<keyword evidence="11" id="KW-0693">Viral RNA replication</keyword>
<evidence type="ECO:0000256" key="3">
    <source>
        <dbReference type="ARBA" id="ARBA00022670"/>
    </source>
</evidence>
<dbReference type="GO" id="GO:0039694">
    <property type="term" value="P:viral RNA genome replication"/>
    <property type="evidence" value="ECO:0007669"/>
    <property type="project" value="InterPro"/>
</dbReference>
<keyword evidence="9" id="KW-0378">Hydrolase</keyword>
<evidence type="ECO:0000256" key="11">
    <source>
        <dbReference type="ARBA" id="ARBA00022953"/>
    </source>
</evidence>
<evidence type="ECO:0000256" key="13">
    <source>
        <dbReference type="ARBA" id="ARBA00023136"/>
    </source>
</evidence>
<accession>A0AA96RQM8</accession>
<dbReference type="InterPro" id="IPR001795">
    <property type="entry name" value="RNA-dir_pol_luteovirus"/>
</dbReference>
<keyword evidence="7" id="KW-0547">Nucleotide-binding</keyword>
<dbReference type="InterPro" id="IPR043504">
    <property type="entry name" value="Peptidase_S1_PA_chymotrypsin"/>
</dbReference>
<dbReference type="InterPro" id="IPR009003">
    <property type="entry name" value="Peptidase_S1_PA"/>
</dbReference>
<evidence type="ECO:0000256" key="6">
    <source>
        <dbReference type="ARBA" id="ARBA00022695"/>
    </source>
</evidence>
<organism evidence="19">
    <name type="scientific">Bitter gourd yellowing crumple virus</name>
    <dbReference type="NCBI Taxonomy" id="3078811"/>
    <lineage>
        <taxon>Viruses</taxon>
        <taxon>Riboviria</taxon>
        <taxon>Orthornavirae</taxon>
        <taxon>Pisuviricota</taxon>
        <taxon>Pisoniviricetes</taxon>
        <taxon>Sobelivirales</taxon>
        <taxon>Solemoviridae</taxon>
        <taxon>Polerovirus</taxon>
    </lineage>
</organism>
<evidence type="ECO:0000256" key="12">
    <source>
        <dbReference type="ARBA" id="ARBA00022989"/>
    </source>
</evidence>
<feature type="domain" description="Peptidase S39" evidence="18">
    <location>
        <begin position="202"/>
        <end position="395"/>
    </location>
</feature>
<evidence type="ECO:0000256" key="16">
    <source>
        <dbReference type="SAM" id="Phobius"/>
    </source>
</evidence>
<keyword evidence="4" id="KW-0808">Transferase</keyword>
<dbReference type="InterPro" id="IPR000382">
    <property type="entry name" value="Peptidase_S39B_luteovirus"/>
</dbReference>
<keyword evidence="3" id="KW-0645">Protease</keyword>
<dbReference type="InterPro" id="IPR043502">
    <property type="entry name" value="DNA/RNA_pol_sf"/>
</dbReference>
<evidence type="ECO:0000256" key="5">
    <source>
        <dbReference type="ARBA" id="ARBA00022692"/>
    </source>
</evidence>
<comment type="subcellular location">
    <subcellularLocation>
        <location evidence="1">Membrane</location>
        <topology evidence="1">Multi-pass membrane protein</topology>
    </subcellularLocation>
</comment>
<dbReference type="PROSITE" id="PS51868">
    <property type="entry name" value="PEPTIDASE_S39"/>
    <property type="match status" value="1"/>
</dbReference>
<feature type="compositionally biased region" description="Polar residues" evidence="15">
    <location>
        <begin position="555"/>
        <end position="568"/>
    </location>
</feature>
<evidence type="ECO:0000256" key="15">
    <source>
        <dbReference type="SAM" id="MobiDB-lite"/>
    </source>
</evidence>
<feature type="compositionally biased region" description="Low complexity" evidence="15">
    <location>
        <begin position="479"/>
        <end position="488"/>
    </location>
</feature>
<feature type="region of interest" description="Disordered" evidence="15">
    <location>
        <begin position="429"/>
        <end position="505"/>
    </location>
</feature>
<comment type="catalytic activity">
    <reaction evidence="14">
        <text>RNA(n) + a ribonucleoside 5'-triphosphate = RNA(n+1) + diphosphate</text>
        <dbReference type="Rhea" id="RHEA:21248"/>
        <dbReference type="Rhea" id="RHEA-COMP:14527"/>
        <dbReference type="Rhea" id="RHEA-COMP:17342"/>
        <dbReference type="ChEBI" id="CHEBI:33019"/>
        <dbReference type="ChEBI" id="CHEBI:61557"/>
        <dbReference type="ChEBI" id="CHEBI:140395"/>
        <dbReference type="EC" id="2.7.7.48"/>
    </reaction>
</comment>
<reference evidence="19" key="2">
    <citation type="submission" date="2023-02" db="EMBL/GenBank/DDBJ databases">
        <authorList>
            <person name="Qiao R."/>
            <person name="Ge L."/>
            <person name="Liang W."/>
            <person name="Zhou X."/>
            <person name="Li F."/>
        </authorList>
    </citation>
    <scope>NUCLEOTIDE SEQUENCE</scope>
    <source>
        <strain evidence="19">Hainan</strain>
    </source>
</reference>
<feature type="transmembrane region" description="Helical" evidence="16">
    <location>
        <begin position="147"/>
        <end position="168"/>
    </location>
</feature>
<dbReference type="EMBL" id="OQ448155">
    <property type="protein sequence ID" value="WNR61592.1"/>
    <property type="molecule type" value="Genomic_RNA"/>
</dbReference>
<sequence>MAYIHSGFFLLVCLCSSVSSYQGTMFIPLEPVNASNWLDFTATAVRPSPPPVQLIYDCPLQKTLRDFSSREIIQELWGRGCNSARQTSLEAIQSSQSLLMSGARQLRAGSKSLLRVTLKVATYLWSSLIWATLCASWFLLREYSMEMLLLGSLYVFTVYMVKTAAWIFGDLPIFLLRAGLSMVKGCSRVLWCKRPYKAEKSVEGFLSFKIPQTPPKNSVLHVQHKDGSHAGYATCVMLYNGSTGLVTAQHVIKPGCMIVSTRNGSKIPAAEFKEIINSATRDITLLAGPPNWEGALACKAVQFLTARNLCKSKASNFTWSNNAWHSSNADIVGLSACRKYVSVLSKTEPGDSGSPYFNGKTLLGVHIGGATEENVNYMAPIPPLEGLTVSKYVFETTAPMGKIFTEEEIADLVEEFSFSEIQSIARARMGKQLTHREETVPQSGNGKAAATAQTTAGKEDATRRRTQDVGGQSPPPAAPSKKATYTPPQKRGNAGAQSQATTASSDALSEIKHAILEKINLRSIEKQVVEALADKAMKKPPHRRRGRRGSKNKQENSSDTSVPSTNGNGRMGKEAPGFEQVGTLPQFYHPKQKRDSAWGTKVCTEHPEMGAYTKGFGWPQFGSKAELRSLRLQAARWLERAEQVKIPSSEERERVIERCCEAYKNVKTTGPAATRGDRLEWRNFLEDFKQAVLSLELDAGIGVPYIAYGKPTHRGWVEDEQLLPVLARLVFFRLQKMLETRFEDLTPEELVREGLCDPIRVFVKGEPHKQSKLDEGRYRLIMSVSLVDQLVARVLFQNQNKREIALWRAIPSKPGFGLSSDEQVAEFVQILAAQVGLTPEQVINDWRTHLIATDCSGFDWSVSDWLLEDDMEVRNRLTLDLNDTTRRLRAGWLRCISNSVLCLSDGTLLAQRVPGVQKSGSYNTSSSNSRIRVMAAYHCGAEWAMAMGDDALESVSSSLDKYASLGFKVEESSKLEFCSHIFESEDLAIPVNKAKMLYKLIHGYEPECGNPEVLFNYLTACFAVLNELRSDPQLVETLHQWLVLPVQPQKI</sequence>
<dbReference type="GO" id="GO:0000166">
    <property type="term" value="F:nucleotide binding"/>
    <property type="evidence" value="ECO:0007669"/>
    <property type="project" value="UniProtKB-KW"/>
</dbReference>
<feature type="compositionally biased region" description="Low complexity" evidence="15">
    <location>
        <begin position="496"/>
        <end position="505"/>
    </location>
</feature>
<dbReference type="PROSITE" id="PS50507">
    <property type="entry name" value="RDRP_SSRNA_POS"/>
    <property type="match status" value="1"/>
</dbReference>
<evidence type="ECO:0000313" key="19">
    <source>
        <dbReference type="EMBL" id="WNR61592.1"/>
    </source>
</evidence>
<feature type="compositionally biased region" description="Basic residues" evidence="15">
    <location>
        <begin position="538"/>
        <end position="551"/>
    </location>
</feature>